<sequence length="46" mass="5102">MTTTESVPGSSDTPEDWVIGGRAPTWPRPRTPEDDDYEPTIVRGLD</sequence>
<dbReference type="RefSeq" id="WP_189210700.1">
    <property type="nucleotide sequence ID" value="NZ_BMRB01000002.1"/>
</dbReference>
<reference evidence="2" key="1">
    <citation type="journal article" date="2014" name="Int. J. Syst. Evol. Microbiol.">
        <title>Complete genome sequence of Corynebacterium casei LMG S-19264T (=DSM 44701T), isolated from a smear-ripened cheese.</title>
        <authorList>
            <consortium name="US DOE Joint Genome Institute (JGI-PGF)"/>
            <person name="Walter F."/>
            <person name="Albersmeier A."/>
            <person name="Kalinowski J."/>
            <person name="Ruckert C."/>
        </authorList>
    </citation>
    <scope>NUCLEOTIDE SEQUENCE</scope>
    <source>
        <strain evidence="2">JCM 3276</strain>
    </source>
</reference>
<comment type="caution">
    <text evidence="2">The sequence shown here is derived from an EMBL/GenBank/DDBJ whole genome shotgun (WGS) entry which is preliminary data.</text>
</comment>
<name>A0A918GDI8_9PSEU</name>
<organism evidence="2 3">
    <name type="scientific">Actinokineospora fastidiosa</name>
    <dbReference type="NCBI Taxonomy" id="1816"/>
    <lineage>
        <taxon>Bacteria</taxon>
        <taxon>Bacillati</taxon>
        <taxon>Actinomycetota</taxon>
        <taxon>Actinomycetes</taxon>
        <taxon>Pseudonocardiales</taxon>
        <taxon>Pseudonocardiaceae</taxon>
        <taxon>Actinokineospora</taxon>
    </lineage>
</organism>
<proteinExistence type="predicted"/>
<feature type="compositionally biased region" description="Polar residues" evidence="1">
    <location>
        <begin position="1"/>
        <end position="12"/>
    </location>
</feature>
<dbReference type="AlphaFoldDB" id="A0A918GDI8"/>
<evidence type="ECO:0000313" key="3">
    <source>
        <dbReference type="Proteomes" id="UP000660680"/>
    </source>
</evidence>
<evidence type="ECO:0000313" key="2">
    <source>
        <dbReference type="EMBL" id="GGS31267.1"/>
    </source>
</evidence>
<protein>
    <submittedName>
        <fullName evidence="2">Uncharacterized protein</fullName>
    </submittedName>
</protein>
<reference evidence="2" key="2">
    <citation type="submission" date="2020-09" db="EMBL/GenBank/DDBJ databases">
        <authorList>
            <person name="Sun Q."/>
            <person name="Ohkuma M."/>
        </authorList>
    </citation>
    <scope>NUCLEOTIDE SEQUENCE</scope>
    <source>
        <strain evidence="2">JCM 3276</strain>
    </source>
</reference>
<dbReference type="Proteomes" id="UP000660680">
    <property type="component" value="Unassembled WGS sequence"/>
</dbReference>
<accession>A0A918GDI8</accession>
<feature type="region of interest" description="Disordered" evidence="1">
    <location>
        <begin position="1"/>
        <end position="46"/>
    </location>
</feature>
<gene>
    <name evidence="2" type="ORF">GCM10010171_26420</name>
</gene>
<evidence type="ECO:0000256" key="1">
    <source>
        <dbReference type="SAM" id="MobiDB-lite"/>
    </source>
</evidence>
<dbReference type="EMBL" id="BMRB01000002">
    <property type="protein sequence ID" value="GGS31267.1"/>
    <property type="molecule type" value="Genomic_DNA"/>
</dbReference>
<keyword evidence="3" id="KW-1185">Reference proteome</keyword>